<evidence type="ECO:0000256" key="7">
    <source>
        <dbReference type="ARBA" id="ARBA00022777"/>
    </source>
</evidence>
<dbReference type="InterPro" id="IPR013587">
    <property type="entry name" value="Nitrate/nitrite_sensing"/>
</dbReference>
<dbReference type="Pfam" id="PF08376">
    <property type="entry name" value="NIT"/>
    <property type="match status" value="1"/>
</dbReference>
<gene>
    <name evidence="12" type="ORF">RM446_24295</name>
</gene>
<keyword evidence="5" id="KW-0808">Transferase</keyword>
<dbReference type="EC" id="2.7.13.3" evidence="3"/>
<evidence type="ECO:0000256" key="9">
    <source>
        <dbReference type="ARBA" id="ARBA00023012"/>
    </source>
</evidence>
<reference evidence="13" key="1">
    <citation type="submission" date="2023-07" db="EMBL/GenBank/DDBJ databases">
        <title>30 novel species of actinomycetes from the DSMZ collection.</title>
        <authorList>
            <person name="Nouioui I."/>
        </authorList>
    </citation>
    <scope>NUCLEOTIDE SEQUENCE [LARGE SCALE GENOMIC DNA]</scope>
    <source>
        <strain evidence="13">DSM 45055</strain>
    </source>
</reference>
<evidence type="ECO:0000256" key="1">
    <source>
        <dbReference type="ARBA" id="ARBA00000085"/>
    </source>
</evidence>
<feature type="compositionally biased region" description="Basic and acidic residues" evidence="10">
    <location>
        <begin position="86"/>
        <end position="101"/>
    </location>
</feature>
<evidence type="ECO:0000256" key="6">
    <source>
        <dbReference type="ARBA" id="ARBA00022692"/>
    </source>
</evidence>
<dbReference type="SMART" id="SM00387">
    <property type="entry name" value="HATPase_c"/>
    <property type="match status" value="1"/>
</dbReference>
<evidence type="ECO:0000256" key="4">
    <source>
        <dbReference type="ARBA" id="ARBA00022553"/>
    </source>
</evidence>
<proteinExistence type="predicted"/>
<dbReference type="PANTHER" id="PTHR45436">
    <property type="entry name" value="SENSOR HISTIDINE KINASE YKOH"/>
    <property type="match status" value="1"/>
</dbReference>
<keyword evidence="12" id="KW-0547">Nucleotide-binding</keyword>
<dbReference type="Pfam" id="PF02518">
    <property type="entry name" value="HATPase_c"/>
    <property type="match status" value="1"/>
</dbReference>
<keyword evidence="13" id="KW-1185">Reference proteome</keyword>
<evidence type="ECO:0000256" key="3">
    <source>
        <dbReference type="ARBA" id="ARBA00012438"/>
    </source>
</evidence>
<keyword evidence="8" id="KW-0472">Membrane</keyword>
<evidence type="ECO:0000256" key="8">
    <source>
        <dbReference type="ARBA" id="ARBA00022989"/>
    </source>
</evidence>
<dbReference type="Proteomes" id="UP001183226">
    <property type="component" value="Unassembled WGS sequence"/>
</dbReference>
<accession>A0ABU2L1J9</accession>
<dbReference type="InterPro" id="IPR050428">
    <property type="entry name" value="TCS_sensor_his_kinase"/>
</dbReference>
<keyword evidence="12" id="KW-0067">ATP-binding</keyword>
<feature type="region of interest" description="Disordered" evidence="10">
    <location>
        <begin position="86"/>
        <end position="125"/>
    </location>
</feature>
<evidence type="ECO:0000259" key="11">
    <source>
        <dbReference type="PROSITE" id="PS50885"/>
    </source>
</evidence>
<organism evidence="12 13">
    <name type="scientific">Streptomonospora wellingtoniae</name>
    <dbReference type="NCBI Taxonomy" id="3075544"/>
    <lineage>
        <taxon>Bacteria</taxon>
        <taxon>Bacillati</taxon>
        <taxon>Actinomycetota</taxon>
        <taxon>Actinomycetes</taxon>
        <taxon>Streptosporangiales</taxon>
        <taxon>Nocardiopsidaceae</taxon>
        <taxon>Streptomonospora</taxon>
    </lineage>
</organism>
<dbReference type="EMBL" id="JAVREK010000042">
    <property type="protein sequence ID" value="MDT0305257.1"/>
    <property type="molecule type" value="Genomic_DNA"/>
</dbReference>
<evidence type="ECO:0000313" key="13">
    <source>
        <dbReference type="Proteomes" id="UP001183226"/>
    </source>
</evidence>
<dbReference type="SUPFAM" id="SSF55874">
    <property type="entry name" value="ATPase domain of HSP90 chaperone/DNA topoisomerase II/histidine kinase"/>
    <property type="match status" value="1"/>
</dbReference>
<dbReference type="GO" id="GO:0005524">
    <property type="term" value="F:ATP binding"/>
    <property type="evidence" value="ECO:0007669"/>
    <property type="project" value="UniProtKB-KW"/>
</dbReference>
<dbReference type="Gene3D" id="3.30.565.10">
    <property type="entry name" value="Histidine kinase-like ATPase, C-terminal domain"/>
    <property type="match status" value="1"/>
</dbReference>
<comment type="subcellular location">
    <subcellularLocation>
        <location evidence="2">Membrane</location>
    </subcellularLocation>
</comment>
<dbReference type="PANTHER" id="PTHR45436:SF5">
    <property type="entry name" value="SENSOR HISTIDINE KINASE TRCS"/>
    <property type="match status" value="1"/>
</dbReference>
<feature type="domain" description="HAMP" evidence="11">
    <location>
        <begin position="344"/>
        <end position="413"/>
    </location>
</feature>
<evidence type="ECO:0000256" key="2">
    <source>
        <dbReference type="ARBA" id="ARBA00004370"/>
    </source>
</evidence>
<comment type="caution">
    <text evidence="12">The sequence shown here is derived from an EMBL/GenBank/DDBJ whole genome shotgun (WGS) entry which is preliminary data.</text>
</comment>
<dbReference type="Gene3D" id="6.10.340.10">
    <property type="match status" value="1"/>
</dbReference>
<comment type="catalytic activity">
    <reaction evidence="1">
        <text>ATP + protein L-histidine = ADP + protein N-phospho-L-histidine.</text>
        <dbReference type="EC" id="2.7.13.3"/>
    </reaction>
</comment>
<feature type="region of interest" description="Disordered" evidence="10">
    <location>
        <begin position="644"/>
        <end position="674"/>
    </location>
</feature>
<keyword evidence="6" id="KW-0812">Transmembrane</keyword>
<keyword evidence="9" id="KW-0902">Two-component regulatory system</keyword>
<evidence type="ECO:0000313" key="12">
    <source>
        <dbReference type="EMBL" id="MDT0305257.1"/>
    </source>
</evidence>
<evidence type="ECO:0000256" key="10">
    <source>
        <dbReference type="SAM" id="MobiDB-lite"/>
    </source>
</evidence>
<dbReference type="InterPro" id="IPR003660">
    <property type="entry name" value="HAMP_dom"/>
</dbReference>
<evidence type="ECO:0000256" key="5">
    <source>
        <dbReference type="ARBA" id="ARBA00022679"/>
    </source>
</evidence>
<keyword evidence="8" id="KW-1133">Transmembrane helix</keyword>
<dbReference type="InterPro" id="IPR003594">
    <property type="entry name" value="HATPase_dom"/>
</dbReference>
<protein>
    <recommendedName>
        <fullName evidence="3">histidine kinase</fullName>
        <ecNumber evidence="3">2.7.13.3</ecNumber>
    </recommendedName>
</protein>
<dbReference type="InterPro" id="IPR036890">
    <property type="entry name" value="HATPase_C_sf"/>
</dbReference>
<sequence length="674" mass="71590">MDAHRPTIRRQLTRIVLIPSVSFLVLWAATAAVETYQAGSLLLSVANGRDGIDAFDRLADDLRSERRLTQVHLGEPGDAQVRRALEDQRERTDGAAERAHEFASGLGPGPQGEPLPGTRPFAPGSARLDDLRAEVDGGGADRSTALNSYSDLVDATAAATGALLRPLERGASRPEAELARRLTTAHEQFARSDALLAGSIAAGGMGYQETAHFTFLTASYRDTLAYASDDMSGATLRRYESLTASEPWNAAERLSRSVVTRPPVSDGGAEAGWNAEVGVGAQEWDRAAGAAEPGLGAMAAAQTDRAVETAWNAAVLRLAAGATGGALTLAAGAAAIYAAMRSSRRLTARLRRLRDDARAMADTRLPAITSRARSGRGVDVSAELPRLDYGGDELGQVAEAFDTAQRTAVGAAVKESEIRRGANRVFLGIAYRNQTLVQRQLRMLDEIEADEEDPRSLRRLFALDHLATRARRYADNLIILGGAGSARRWREPLPLADVLRGAITETEDYDRVRLTSAPRARLSGAAVADVVHLLAELIENATQFSPRSSTVDVNCGRVSGGVAVEVEDRGLGLTGQGYAEAARVLGEPPEFDVMALPEEPRLGLFVVARLAARHGVAVRLRPSPYGGTSATVVVPDRLLEWAPAGVEPPPPASAGLAEHRSGAGNGYGERHGRG</sequence>
<keyword evidence="4" id="KW-0597">Phosphoprotein</keyword>
<keyword evidence="7" id="KW-0418">Kinase</keyword>
<dbReference type="RefSeq" id="WP_311547768.1">
    <property type="nucleotide sequence ID" value="NZ_JAVREK010000042.1"/>
</dbReference>
<dbReference type="PROSITE" id="PS50885">
    <property type="entry name" value="HAMP"/>
    <property type="match status" value="1"/>
</dbReference>
<name>A0ABU2L1J9_9ACTN</name>